<keyword evidence="2" id="KW-1185">Reference proteome</keyword>
<dbReference type="PANTHER" id="PTHR10381:SF46">
    <property type="entry name" value="ATP-DEPENDENT CLP PROTEASE PROTEOLYTIC SUBUNIT-RELATED PROTEIN 2, CHLOROPLASTIC"/>
    <property type="match status" value="1"/>
</dbReference>
<reference evidence="1" key="1">
    <citation type="journal article" date="2017" name="Nature">
        <title>The sunflower genome provides insights into oil metabolism, flowering and Asterid evolution.</title>
        <authorList>
            <person name="Badouin H."/>
            <person name="Gouzy J."/>
            <person name="Grassa C.J."/>
            <person name="Murat F."/>
            <person name="Staton S.E."/>
            <person name="Cottret L."/>
            <person name="Lelandais-Briere C."/>
            <person name="Owens G.L."/>
            <person name="Carrere S."/>
            <person name="Mayjonade B."/>
            <person name="Legrand L."/>
            <person name="Gill N."/>
            <person name="Kane N.C."/>
            <person name="Bowers J.E."/>
            <person name="Hubner S."/>
            <person name="Bellec A."/>
            <person name="Berard A."/>
            <person name="Berges H."/>
            <person name="Blanchet N."/>
            <person name="Boniface M.C."/>
            <person name="Brunel D."/>
            <person name="Catrice O."/>
            <person name="Chaidir N."/>
            <person name="Claudel C."/>
            <person name="Donnadieu C."/>
            <person name="Faraut T."/>
            <person name="Fievet G."/>
            <person name="Helmstetter N."/>
            <person name="King M."/>
            <person name="Knapp S.J."/>
            <person name="Lai Z."/>
            <person name="Le Paslier M.C."/>
            <person name="Lippi Y."/>
            <person name="Lorenzon L."/>
            <person name="Mandel J.R."/>
            <person name="Marage G."/>
            <person name="Marchand G."/>
            <person name="Marquand E."/>
            <person name="Bret-Mestries E."/>
            <person name="Morien E."/>
            <person name="Nambeesan S."/>
            <person name="Nguyen T."/>
            <person name="Pegot-Espagnet P."/>
            <person name="Pouilly N."/>
            <person name="Raftis F."/>
            <person name="Sallet E."/>
            <person name="Schiex T."/>
            <person name="Thomas J."/>
            <person name="Vandecasteele C."/>
            <person name="Vares D."/>
            <person name="Vear F."/>
            <person name="Vautrin S."/>
            <person name="Crespi M."/>
            <person name="Mangin B."/>
            <person name="Burke J.M."/>
            <person name="Salse J."/>
            <person name="Munos S."/>
            <person name="Vincourt P."/>
            <person name="Rieseberg L.H."/>
            <person name="Langlade N.B."/>
        </authorList>
    </citation>
    <scope>NUCLEOTIDE SEQUENCE</scope>
    <source>
        <tissue evidence="1">Leaves</tissue>
    </source>
</reference>
<dbReference type="InterPro" id="IPR029045">
    <property type="entry name" value="ClpP/crotonase-like_dom_sf"/>
</dbReference>
<organism evidence="1 2">
    <name type="scientific">Helianthus annuus</name>
    <name type="common">Common sunflower</name>
    <dbReference type="NCBI Taxonomy" id="4232"/>
    <lineage>
        <taxon>Eukaryota</taxon>
        <taxon>Viridiplantae</taxon>
        <taxon>Streptophyta</taxon>
        <taxon>Embryophyta</taxon>
        <taxon>Tracheophyta</taxon>
        <taxon>Spermatophyta</taxon>
        <taxon>Magnoliopsida</taxon>
        <taxon>eudicotyledons</taxon>
        <taxon>Gunneridae</taxon>
        <taxon>Pentapetalae</taxon>
        <taxon>asterids</taxon>
        <taxon>campanulids</taxon>
        <taxon>Asterales</taxon>
        <taxon>Asteraceae</taxon>
        <taxon>Asteroideae</taxon>
        <taxon>Heliantheae alliance</taxon>
        <taxon>Heliantheae</taxon>
        <taxon>Helianthus</taxon>
    </lineage>
</organism>
<protein>
    <submittedName>
        <fullName evidence="1">Endopeptidase Clp</fullName>
        <ecNumber evidence="1">3.4.21.92</ecNumber>
    </submittedName>
</protein>
<evidence type="ECO:0000313" key="2">
    <source>
        <dbReference type="Proteomes" id="UP000215914"/>
    </source>
</evidence>
<dbReference type="EMBL" id="MNCJ02000325">
    <property type="protein sequence ID" value="KAF5785197.1"/>
    <property type="molecule type" value="Genomic_DNA"/>
</dbReference>
<name>A0A9K3N316_HELAN</name>
<gene>
    <name evidence="1" type="ORF">HanXRQr2_Chr10g0425741</name>
</gene>
<sequence length="95" mass="10605">MPLSRVALESSAGAARGQADDIQNEANELLRIRDYLFKELAEKTGQPMEQVHKDLSRIKRFNAQEALDYGLIDRIVRPPRIKADAPQKEAGTCLG</sequence>
<dbReference type="Pfam" id="PF00574">
    <property type="entry name" value="CLP_protease"/>
    <property type="match status" value="1"/>
</dbReference>
<reference evidence="1" key="2">
    <citation type="submission" date="2020-06" db="EMBL/GenBank/DDBJ databases">
        <title>Helianthus annuus Genome sequencing and assembly Release 2.</title>
        <authorList>
            <person name="Gouzy J."/>
            <person name="Langlade N."/>
            <person name="Munos S."/>
        </authorList>
    </citation>
    <scope>NUCLEOTIDE SEQUENCE</scope>
    <source>
        <tissue evidence="1">Leaves</tissue>
    </source>
</reference>
<dbReference type="Gramene" id="mRNA:HanXRQr2_Chr10g0425741">
    <property type="protein sequence ID" value="mRNA:HanXRQr2_Chr10g0425741"/>
    <property type="gene ID" value="HanXRQr2_Chr10g0425741"/>
</dbReference>
<dbReference type="InterPro" id="IPR023562">
    <property type="entry name" value="ClpP/TepA"/>
</dbReference>
<proteinExistence type="predicted"/>
<keyword evidence="1" id="KW-0378">Hydrolase</keyword>
<dbReference type="SUPFAM" id="SSF52096">
    <property type="entry name" value="ClpP/crotonase"/>
    <property type="match status" value="1"/>
</dbReference>
<dbReference type="PANTHER" id="PTHR10381">
    <property type="entry name" value="ATP-DEPENDENT CLP PROTEASE PROTEOLYTIC SUBUNIT"/>
    <property type="match status" value="1"/>
</dbReference>
<dbReference type="EC" id="3.4.21.92" evidence="1"/>
<dbReference type="Gene3D" id="3.90.226.10">
    <property type="entry name" value="2-enoyl-CoA Hydratase, Chain A, domain 1"/>
    <property type="match status" value="1"/>
</dbReference>
<dbReference type="AlphaFoldDB" id="A0A9K3N316"/>
<comment type="caution">
    <text evidence="1">The sequence shown here is derived from an EMBL/GenBank/DDBJ whole genome shotgun (WGS) entry which is preliminary data.</text>
</comment>
<dbReference type="GO" id="GO:0004252">
    <property type="term" value="F:serine-type endopeptidase activity"/>
    <property type="evidence" value="ECO:0007669"/>
    <property type="project" value="UniProtKB-EC"/>
</dbReference>
<accession>A0A9K3N316</accession>
<dbReference type="Proteomes" id="UP000215914">
    <property type="component" value="Unassembled WGS sequence"/>
</dbReference>
<evidence type="ECO:0000313" key="1">
    <source>
        <dbReference type="EMBL" id="KAF5785197.1"/>
    </source>
</evidence>